<dbReference type="Gene3D" id="1.20.1280.50">
    <property type="match status" value="1"/>
</dbReference>
<dbReference type="InterPro" id="IPR053781">
    <property type="entry name" value="F-box_AtFBL13-like"/>
</dbReference>
<proteinExistence type="predicted"/>
<dbReference type="AlphaFoldDB" id="A0AAV0C3W3"/>
<protein>
    <recommendedName>
        <fullName evidence="2">F-box domain-containing protein</fullName>
    </recommendedName>
</protein>
<dbReference type="Proteomes" id="UP001152523">
    <property type="component" value="Unassembled WGS sequence"/>
</dbReference>
<dbReference type="InterPro" id="IPR036047">
    <property type="entry name" value="F-box-like_dom_sf"/>
</dbReference>
<dbReference type="InterPro" id="IPR050232">
    <property type="entry name" value="FBL13/AtMIF1-like"/>
</dbReference>
<dbReference type="PROSITE" id="PS50181">
    <property type="entry name" value="FBOX"/>
    <property type="match status" value="1"/>
</dbReference>
<dbReference type="SMART" id="SM00256">
    <property type="entry name" value="FBOX"/>
    <property type="match status" value="1"/>
</dbReference>
<sequence>MGEYKELGEGEEREVGEGDEVRDGESGEVEEMKELGEEDDFTAENEVREGEEFVQENEESVSLENDRETMSSMSVPSSNKQVKYMSIDRLSALPDALLICILSFLSTKKAARASILSKRWQHLWTNLPKLRFKEKSCELEKILKTVNRIHRALGIRRESYLERLYIDFHYYESFALDVDSWVEYVVKHKVKDVTLELNPQGVLYKLPQSMYSSSCFTYLSLRGCNLVPQRNVDWKYLTVLSLNDVKLDEHVIEKILSGCPVMHFLILCQCWGLSCLKIDSPCVSELVLIDREDGESEPLLEISAPHVQTLSISICPINKWRLTNISSVTHAAISLIGSDDWDADDYEVMSNLEDLVGALLHVKYLLFSHMCIEVLSMLVEMHDVQLPESRREILHVHASADANVMSGIVALLESSPMLQKLAISGIDLDGPPITWDVVGRSEMHGNLVHLKTVNIMDFVAVPALTGEPLLTLVQILLDKATVLEKLEIHIEYPVSLFKTFPQIFIEISQKLLSYPRSSRKAVVLLS</sequence>
<feature type="compositionally biased region" description="Basic and acidic residues" evidence="1">
    <location>
        <begin position="1"/>
        <end position="35"/>
    </location>
</feature>
<name>A0AAV0C3W3_9ASTE</name>
<feature type="compositionally biased region" description="Acidic residues" evidence="1">
    <location>
        <begin position="52"/>
        <end position="61"/>
    </location>
</feature>
<organism evidence="3 4">
    <name type="scientific">Cuscuta epithymum</name>
    <dbReference type="NCBI Taxonomy" id="186058"/>
    <lineage>
        <taxon>Eukaryota</taxon>
        <taxon>Viridiplantae</taxon>
        <taxon>Streptophyta</taxon>
        <taxon>Embryophyta</taxon>
        <taxon>Tracheophyta</taxon>
        <taxon>Spermatophyta</taxon>
        <taxon>Magnoliopsida</taxon>
        <taxon>eudicotyledons</taxon>
        <taxon>Gunneridae</taxon>
        <taxon>Pentapetalae</taxon>
        <taxon>asterids</taxon>
        <taxon>lamiids</taxon>
        <taxon>Solanales</taxon>
        <taxon>Convolvulaceae</taxon>
        <taxon>Cuscuteae</taxon>
        <taxon>Cuscuta</taxon>
        <taxon>Cuscuta subgen. Cuscuta</taxon>
    </lineage>
</organism>
<dbReference type="SUPFAM" id="SSF52058">
    <property type="entry name" value="L domain-like"/>
    <property type="match status" value="1"/>
</dbReference>
<evidence type="ECO:0000256" key="1">
    <source>
        <dbReference type="SAM" id="MobiDB-lite"/>
    </source>
</evidence>
<accession>A0AAV0C3W3</accession>
<dbReference type="SUPFAM" id="SSF81383">
    <property type="entry name" value="F-box domain"/>
    <property type="match status" value="1"/>
</dbReference>
<gene>
    <name evidence="3" type="ORF">CEPIT_LOCUS1540</name>
</gene>
<reference evidence="3" key="1">
    <citation type="submission" date="2022-07" db="EMBL/GenBank/DDBJ databases">
        <authorList>
            <person name="Macas J."/>
            <person name="Novak P."/>
            <person name="Neumann P."/>
        </authorList>
    </citation>
    <scope>NUCLEOTIDE SEQUENCE</scope>
</reference>
<dbReference type="EMBL" id="CAMAPF010000008">
    <property type="protein sequence ID" value="CAH9060338.1"/>
    <property type="molecule type" value="Genomic_DNA"/>
</dbReference>
<evidence type="ECO:0000313" key="4">
    <source>
        <dbReference type="Proteomes" id="UP001152523"/>
    </source>
</evidence>
<dbReference type="PANTHER" id="PTHR31900:SF32">
    <property type="entry name" value="F-BOX_RNI_FBD-LIKE DOMAIN PROTEIN"/>
    <property type="match status" value="1"/>
</dbReference>
<comment type="caution">
    <text evidence="3">The sequence shown here is derived from an EMBL/GenBank/DDBJ whole genome shotgun (WGS) entry which is preliminary data.</text>
</comment>
<feature type="domain" description="F-box" evidence="2">
    <location>
        <begin position="87"/>
        <end position="135"/>
    </location>
</feature>
<feature type="region of interest" description="Disordered" evidence="1">
    <location>
        <begin position="1"/>
        <end position="75"/>
    </location>
</feature>
<dbReference type="InterPro" id="IPR055357">
    <property type="entry name" value="LRR_At1g61320_AtMIF1"/>
</dbReference>
<dbReference type="CDD" id="cd22160">
    <property type="entry name" value="F-box_AtFBL13-like"/>
    <property type="match status" value="1"/>
</dbReference>
<dbReference type="Pfam" id="PF00646">
    <property type="entry name" value="F-box"/>
    <property type="match status" value="1"/>
</dbReference>
<keyword evidence="4" id="KW-1185">Reference proteome</keyword>
<evidence type="ECO:0000313" key="3">
    <source>
        <dbReference type="EMBL" id="CAH9060338.1"/>
    </source>
</evidence>
<dbReference type="Pfam" id="PF23622">
    <property type="entry name" value="LRR_At1g61320_AtMIF1"/>
    <property type="match status" value="1"/>
</dbReference>
<evidence type="ECO:0000259" key="2">
    <source>
        <dbReference type="PROSITE" id="PS50181"/>
    </source>
</evidence>
<dbReference type="InterPro" id="IPR001810">
    <property type="entry name" value="F-box_dom"/>
</dbReference>
<dbReference type="PANTHER" id="PTHR31900">
    <property type="entry name" value="F-BOX/RNI SUPERFAMILY PROTEIN-RELATED"/>
    <property type="match status" value="1"/>
</dbReference>